<evidence type="ECO:0000256" key="2">
    <source>
        <dbReference type="ARBA" id="ARBA00004584"/>
    </source>
</evidence>
<dbReference type="AlphaFoldDB" id="A0A1A9Z856"/>
<dbReference type="GO" id="GO:0051233">
    <property type="term" value="C:spindle midzone"/>
    <property type="evidence" value="ECO:0007669"/>
    <property type="project" value="TreeGrafter"/>
</dbReference>
<dbReference type="Proteomes" id="UP000092445">
    <property type="component" value="Unassembled WGS sequence"/>
</dbReference>
<accession>A0A1A9Z856</accession>
<dbReference type="STRING" id="7398.A0A1A9Z856"/>
<evidence type="ECO:0000256" key="6">
    <source>
        <dbReference type="ARBA" id="ARBA00022776"/>
    </source>
</evidence>
<evidence type="ECO:0000256" key="5">
    <source>
        <dbReference type="ARBA" id="ARBA00022618"/>
    </source>
</evidence>
<evidence type="ECO:0000256" key="10">
    <source>
        <dbReference type="SAM" id="MobiDB-lite"/>
    </source>
</evidence>
<dbReference type="GO" id="GO:0051301">
    <property type="term" value="P:cell division"/>
    <property type="evidence" value="ECO:0007669"/>
    <property type="project" value="UniProtKB-KW"/>
</dbReference>
<proteinExistence type="inferred from homology"/>
<feature type="domain" description="Borealin C-terminal" evidence="11">
    <location>
        <begin position="179"/>
        <end position="279"/>
    </location>
</feature>
<dbReference type="GO" id="GO:0005634">
    <property type="term" value="C:nucleus"/>
    <property type="evidence" value="ECO:0007669"/>
    <property type="project" value="UniProtKB-SubCell"/>
</dbReference>
<evidence type="ECO:0000256" key="3">
    <source>
        <dbReference type="ARBA" id="ARBA00009914"/>
    </source>
</evidence>
<evidence type="ECO:0000313" key="12">
    <source>
        <dbReference type="EnsemblMetazoa" id="GPAI006692-PA"/>
    </source>
</evidence>
<evidence type="ECO:0000259" key="11">
    <source>
        <dbReference type="Pfam" id="PF10512"/>
    </source>
</evidence>
<keyword evidence="6" id="KW-0498">Mitosis</keyword>
<feature type="region of interest" description="Disordered" evidence="10">
    <location>
        <begin position="140"/>
        <end position="161"/>
    </location>
</feature>
<dbReference type="PANTHER" id="PTHR16040">
    <property type="entry name" value="AUSTRALIN, ISOFORM A-RELATED"/>
    <property type="match status" value="1"/>
</dbReference>
<keyword evidence="8" id="KW-0131">Cell cycle</keyword>
<dbReference type="VEuPathDB" id="VectorBase:GPAI006692"/>
<keyword evidence="7" id="KW-0539">Nucleus</keyword>
<dbReference type="GO" id="GO:0000070">
    <property type="term" value="P:mitotic sister chromatid segregation"/>
    <property type="evidence" value="ECO:0007669"/>
    <property type="project" value="TreeGrafter"/>
</dbReference>
<dbReference type="InterPro" id="IPR018867">
    <property type="entry name" value="Cell_div_borealin"/>
</dbReference>
<dbReference type="EnsemblMetazoa" id="GPAI006692-RA">
    <property type="protein sequence ID" value="GPAI006692-PA"/>
    <property type="gene ID" value="GPAI006692"/>
</dbReference>
<keyword evidence="13" id="KW-1185">Reference proteome</keyword>
<sequence>MPRTKINKNSKHYREAQIRDEKIREFESTFDVYCADMDNDIETFMEEWDGELELLRQRTSNKLLKTKMGDLLKINSNTLEEAPLGESVHLIPMQSNKSVSFKDEGYLTEDISTPCSFESKVPAKSDTVAQQQAKNIFRSPVPARGTRPRRSRSACDEHSSSIGMEHGARNEMLSNHSRIHSVERKRKICLGGQSVSPSIVFMRWPKPGEMVLSKYGSPVVAQTLPDRFPNVNIPLRDGVISLRPKKLDEVEADILEDMDPQTLSELRILRDNLEEIVNKADKINK</sequence>
<evidence type="ECO:0000256" key="9">
    <source>
        <dbReference type="ARBA" id="ARBA00023328"/>
    </source>
</evidence>
<evidence type="ECO:0000313" key="13">
    <source>
        <dbReference type="Proteomes" id="UP000092445"/>
    </source>
</evidence>
<evidence type="ECO:0000256" key="1">
    <source>
        <dbReference type="ARBA" id="ARBA00004123"/>
    </source>
</evidence>
<dbReference type="PANTHER" id="PTHR16040:SF7">
    <property type="entry name" value="AUSTRALIN, ISOFORM A-RELATED"/>
    <property type="match status" value="1"/>
</dbReference>
<keyword evidence="9" id="KW-0137">Centromere</keyword>
<reference evidence="12" key="2">
    <citation type="submission" date="2020-05" db="UniProtKB">
        <authorList>
            <consortium name="EnsemblMetazoa"/>
        </authorList>
    </citation>
    <scope>IDENTIFICATION</scope>
    <source>
        <strain evidence="12">IAEA</strain>
    </source>
</reference>
<organism evidence="12 13">
    <name type="scientific">Glossina pallidipes</name>
    <name type="common">Tsetse fly</name>
    <dbReference type="NCBI Taxonomy" id="7398"/>
    <lineage>
        <taxon>Eukaryota</taxon>
        <taxon>Metazoa</taxon>
        <taxon>Ecdysozoa</taxon>
        <taxon>Arthropoda</taxon>
        <taxon>Hexapoda</taxon>
        <taxon>Insecta</taxon>
        <taxon>Pterygota</taxon>
        <taxon>Neoptera</taxon>
        <taxon>Endopterygota</taxon>
        <taxon>Diptera</taxon>
        <taxon>Brachycera</taxon>
        <taxon>Muscomorpha</taxon>
        <taxon>Hippoboscoidea</taxon>
        <taxon>Glossinidae</taxon>
        <taxon>Glossina</taxon>
    </lineage>
</organism>
<dbReference type="GO" id="GO:0000775">
    <property type="term" value="C:chromosome, centromeric region"/>
    <property type="evidence" value="ECO:0007669"/>
    <property type="project" value="UniProtKB-SubCell"/>
</dbReference>
<comment type="similarity">
    <text evidence="3">Belongs to the borealin family.</text>
</comment>
<dbReference type="Pfam" id="PF10512">
    <property type="entry name" value="Borealin"/>
    <property type="match status" value="1"/>
</dbReference>
<dbReference type="GO" id="GO:0032133">
    <property type="term" value="C:chromosome passenger complex"/>
    <property type="evidence" value="ECO:0007669"/>
    <property type="project" value="TreeGrafter"/>
</dbReference>
<protein>
    <recommendedName>
        <fullName evidence="11">Borealin C-terminal domain-containing protein</fullName>
    </recommendedName>
</protein>
<dbReference type="InterPro" id="IPR046466">
    <property type="entry name" value="Borealin_C"/>
</dbReference>
<keyword evidence="4" id="KW-0158">Chromosome</keyword>
<name>A0A1A9Z856_GLOPL</name>
<evidence type="ECO:0000256" key="4">
    <source>
        <dbReference type="ARBA" id="ARBA00022454"/>
    </source>
</evidence>
<keyword evidence="5" id="KW-0132">Cell division</keyword>
<evidence type="ECO:0000256" key="8">
    <source>
        <dbReference type="ARBA" id="ARBA00023306"/>
    </source>
</evidence>
<comment type="subcellular location">
    <subcellularLocation>
        <location evidence="2">Chromosome</location>
        <location evidence="2">Centromere</location>
    </subcellularLocation>
    <subcellularLocation>
        <location evidence="1">Nucleus</location>
    </subcellularLocation>
</comment>
<evidence type="ECO:0000256" key="7">
    <source>
        <dbReference type="ARBA" id="ARBA00023242"/>
    </source>
</evidence>
<reference evidence="13" key="1">
    <citation type="submission" date="2014-03" db="EMBL/GenBank/DDBJ databases">
        <authorList>
            <person name="Aksoy S."/>
            <person name="Warren W."/>
            <person name="Wilson R.K."/>
        </authorList>
    </citation>
    <scope>NUCLEOTIDE SEQUENCE [LARGE SCALE GENOMIC DNA]</scope>
    <source>
        <strain evidence="13">IAEA</strain>
    </source>
</reference>